<dbReference type="RefSeq" id="WP_192963358.1">
    <property type="nucleotide sequence ID" value="NZ_LN713926.1"/>
</dbReference>
<name>A0A0G4E4K2_PSEFS</name>
<protein>
    <recommendedName>
        <fullName evidence="3">Lipoprotein</fullName>
    </recommendedName>
</protein>
<keyword evidence="2" id="KW-0614">Plasmid</keyword>
<dbReference type="AlphaFoldDB" id="A0A0G4E4K2"/>
<evidence type="ECO:0008006" key="3">
    <source>
        <dbReference type="Google" id="ProtNLM"/>
    </source>
</evidence>
<reference evidence="2" key="2">
    <citation type="submission" date="2015-06" db="EMBL/GenBank/DDBJ databases">
        <title>Environmentally co-occuring mercury resistance plasmids are genetically and phenotypically diverse and confer variable context-dependent fitness effects.</title>
        <authorList>
            <person name="Hall J.P.J."/>
            <person name="Harrison E."/>
            <person name="Lilley A.K."/>
            <person name="Paterson S."/>
            <person name="Spiers A.J."/>
            <person name="Brockhurst M.A."/>
        </authorList>
    </citation>
    <scope>NUCLEOTIDE SEQUENCE [LARGE SCALE GENOMIC DNA]</scope>
    <source>
        <strain evidence="2">SBW25</strain>
        <plasmid evidence="2">pQBR57</plasmid>
    </source>
</reference>
<gene>
    <name evidence="2" type="ORF">PQBR57_0213</name>
</gene>
<dbReference type="EMBL" id="LN713926">
    <property type="protein sequence ID" value="CEK42166.1"/>
    <property type="molecule type" value="Genomic_DNA"/>
</dbReference>
<accession>A0A0G4E4K2</accession>
<organism evidence="2">
    <name type="scientific">Pseudomonas fluorescens (strain SBW25)</name>
    <dbReference type="NCBI Taxonomy" id="216595"/>
    <lineage>
        <taxon>Bacteria</taxon>
        <taxon>Pseudomonadati</taxon>
        <taxon>Pseudomonadota</taxon>
        <taxon>Gammaproteobacteria</taxon>
        <taxon>Pseudomonadales</taxon>
        <taxon>Pseudomonadaceae</taxon>
        <taxon>Pseudomonas</taxon>
    </lineage>
</organism>
<sequence>MFKKLRNAALLLPIALVCAGCSTKYEPRESIVDEAKADAKPKIVAPQSVQERRAYEKGVQDVLIDMKGKMRARDRFTWDAPIIECGVQIPGRVVNGMLVPSHEECVQIAPGRWTEEAPTYLPALGANK</sequence>
<feature type="signal peptide" evidence="1">
    <location>
        <begin position="1"/>
        <end position="19"/>
    </location>
</feature>
<evidence type="ECO:0000256" key="1">
    <source>
        <dbReference type="SAM" id="SignalP"/>
    </source>
</evidence>
<reference evidence="2" key="1">
    <citation type="submission" date="2014-12" db="EMBL/GenBank/DDBJ databases">
        <authorList>
            <person name="Hall J."/>
        </authorList>
    </citation>
    <scope>NUCLEOTIDE SEQUENCE [LARGE SCALE GENOMIC DNA]</scope>
    <source>
        <strain evidence="2">SBW25</strain>
        <plasmid evidence="2">pQBR57</plasmid>
    </source>
</reference>
<keyword evidence="1" id="KW-0732">Signal</keyword>
<geneLocation type="plasmid" evidence="2">
    <name>pQBR57</name>
</geneLocation>
<evidence type="ECO:0000313" key="2">
    <source>
        <dbReference type="EMBL" id="CEK42166.1"/>
    </source>
</evidence>
<proteinExistence type="predicted"/>
<feature type="chain" id="PRO_5005187324" description="Lipoprotein" evidence="1">
    <location>
        <begin position="20"/>
        <end position="128"/>
    </location>
</feature>